<dbReference type="AlphaFoldDB" id="A0A815H2Y7"/>
<dbReference type="Proteomes" id="UP000663829">
    <property type="component" value="Unassembled WGS sequence"/>
</dbReference>
<proteinExistence type="predicted"/>
<evidence type="ECO:0000313" key="4">
    <source>
        <dbReference type="Proteomes" id="UP000663829"/>
    </source>
</evidence>
<evidence type="ECO:0000256" key="1">
    <source>
        <dbReference type="SAM" id="MobiDB-lite"/>
    </source>
</evidence>
<reference evidence="2" key="1">
    <citation type="submission" date="2021-02" db="EMBL/GenBank/DDBJ databases">
        <authorList>
            <person name="Nowell W R."/>
        </authorList>
    </citation>
    <scope>NUCLEOTIDE SEQUENCE</scope>
</reference>
<feature type="region of interest" description="Disordered" evidence="1">
    <location>
        <begin position="509"/>
        <end position="535"/>
    </location>
</feature>
<feature type="compositionally biased region" description="Polar residues" evidence="1">
    <location>
        <begin position="516"/>
        <end position="535"/>
    </location>
</feature>
<dbReference type="Proteomes" id="UP000681722">
    <property type="component" value="Unassembled WGS sequence"/>
</dbReference>
<comment type="caution">
    <text evidence="2">The sequence shown here is derived from an EMBL/GenBank/DDBJ whole genome shotgun (WGS) entry which is preliminary data.</text>
</comment>
<dbReference type="EMBL" id="CAJOBC010061348">
    <property type="protein sequence ID" value="CAF4210846.1"/>
    <property type="molecule type" value="Genomic_DNA"/>
</dbReference>
<dbReference type="OrthoDB" id="10036512at2759"/>
<dbReference type="PANTHER" id="PTHR46579:SF1">
    <property type="entry name" value="F5_8 TYPE C DOMAIN-CONTAINING PROTEIN"/>
    <property type="match status" value="1"/>
</dbReference>
<keyword evidence="4" id="KW-1185">Reference proteome</keyword>
<dbReference type="PANTHER" id="PTHR46579">
    <property type="entry name" value="F5/8 TYPE C DOMAIN-CONTAINING PROTEIN-RELATED"/>
    <property type="match status" value="1"/>
</dbReference>
<evidence type="ECO:0000313" key="2">
    <source>
        <dbReference type="EMBL" id="CAF1345635.1"/>
    </source>
</evidence>
<evidence type="ECO:0000313" key="3">
    <source>
        <dbReference type="EMBL" id="CAF4210846.1"/>
    </source>
</evidence>
<accession>A0A815H2Y7</accession>
<name>A0A815H2Y7_9BILA</name>
<protein>
    <submittedName>
        <fullName evidence="2">Uncharacterized protein</fullName>
    </submittedName>
</protein>
<gene>
    <name evidence="2" type="ORF">GPM918_LOCUS30652</name>
    <name evidence="3" type="ORF">SRO942_LOCUS31269</name>
</gene>
<organism evidence="2 4">
    <name type="scientific">Didymodactylos carnosus</name>
    <dbReference type="NCBI Taxonomy" id="1234261"/>
    <lineage>
        <taxon>Eukaryota</taxon>
        <taxon>Metazoa</taxon>
        <taxon>Spiralia</taxon>
        <taxon>Gnathifera</taxon>
        <taxon>Rotifera</taxon>
        <taxon>Eurotatoria</taxon>
        <taxon>Bdelloidea</taxon>
        <taxon>Philodinida</taxon>
        <taxon>Philodinidae</taxon>
        <taxon>Didymodactylos</taxon>
    </lineage>
</organism>
<sequence length="606" mass="69609">MHLVCLGHVPQLIKRWCKAINKQAIQDIDSMLQRIRIPHNMRVVYLDPITAVDQWKAKHARLFVLHVGVPVCVAYLPQLFASHFVVYSLAMKLLHAPDSTEEIIFAKQLINFYCKKAPLVYDLSIELFSLHAHLHLPKQVEVHGRLAFTSAYTFESCIRFIKKKAHGARNLASQIAYWIDIQCIMKTSPFVISTSAAINKIHIDHTVVSPYRTILLRLLTVYNQDVRDVVLFKRYKTAFITYHSTIYDEAFNCVSCIVSFWADHSRSEYGNIILFYQYRTDYFAFVQKYEASAVQLSQLVNIPVEMNEKLDELFPLVSLTDNFVIVPMYDNLDAIQNDYVKMYTTSRRSALNEKYKLVIFPSDNTFSIVKDKQCTQTEHGGLIFVHDGSKKYKAMVFKEGTMAELSKAATLLNKVMNTDIESDFDPDGVENRNKAKKIEQTKIDLNEQFAQTPKTQSPSYACSTENDGNKNVLDTIHNMSLLSSPPLLNLKKRASMASTYSTAKQMRFEEEDNSFERTTNYDPNRPTTSITSSLKTPTMTGRRILKIYDDDENPSSPSNCLSISSDKIEKYLKQVLVSQDRMEKKIEMLFENQKKIQKALVKHKVP</sequence>
<dbReference type="EMBL" id="CAJNOQ010014637">
    <property type="protein sequence ID" value="CAF1345635.1"/>
    <property type="molecule type" value="Genomic_DNA"/>
</dbReference>